<dbReference type="EC" id="4.2.2.-" evidence="3"/>
<evidence type="ECO:0000256" key="1">
    <source>
        <dbReference type="ARBA" id="ARBA00023239"/>
    </source>
</evidence>
<dbReference type="Gene3D" id="2.40.40.10">
    <property type="entry name" value="RlpA-like domain"/>
    <property type="match status" value="1"/>
</dbReference>
<organism evidence="7 8">
    <name type="scientific">Apibacter muscae</name>
    <dbReference type="NCBI Taxonomy" id="2509004"/>
    <lineage>
        <taxon>Bacteria</taxon>
        <taxon>Pseudomonadati</taxon>
        <taxon>Bacteroidota</taxon>
        <taxon>Flavobacteriia</taxon>
        <taxon>Flavobacteriales</taxon>
        <taxon>Weeksellaceae</taxon>
        <taxon>Apibacter</taxon>
    </lineage>
</organism>
<feature type="signal peptide" evidence="5">
    <location>
        <begin position="1"/>
        <end position="23"/>
    </location>
</feature>
<evidence type="ECO:0000256" key="4">
    <source>
        <dbReference type="RuleBase" id="RU003495"/>
    </source>
</evidence>
<dbReference type="AlphaFoldDB" id="A0A563DAP8"/>
<keyword evidence="5" id="KW-0732">Signal</keyword>
<evidence type="ECO:0000313" key="8">
    <source>
        <dbReference type="Proteomes" id="UP000319499"/>
    </source>
</evidence>
<keyword evidence="1 3" id="KW-0456">Lyase</keyword>
<dbReference type="GO" id="GO:0005886">
    <property type="term" value="C:plasma membrane"/>
    <property type="evidence" value="ECO:0007669"/>
    <property type="project" value="UniProtKB-SubCell"/>
</dbReference>
<evidence type="ECO:0000313" key="7">
    <source>
        <dbReference type="EMBL" id="TWP27295.1"/>
    </source>
</evidence>
<dbReference type="Pfam" id="PF03330">
    <property type="entry name" value="DPBB_1"/>
    <property type="match status" value="1"/>
</dbReference>
<comment type="caution">
    <text evidence="7">The sequence shown here is derived from an EMBL/GenBank/DDBJ whole genome shotgun (WGS) entry which is preliminary data.</text>
</comment>
<dbReference type="InterPro" id="IPR036908">
    <property type="entry name" value="RlpA-like_sf"/>
</dbReference>
<dbReference type="InterPro" id="IPR012997">
    <property type="entry name" value="RplA"/>
</dbReference>
<keyword evidence="3" id="KW-1003">Cell membrane</keyword>
<dbReference type="GO" id="GO:0071555">
    <property type="term" value="P:cell wall organization"/>
    <property type="evidence" value="ECO:0007669"/>
    <property type="project" value="UniProtKB-KW"/>
</dbReference>
<dbReference type="CDD" id="cd22268">
    <property type="entry name" value="DPBB_RlpA-like"/>
    <property type="match status" value="1"/>
</dbReference>
<dbReference type="NCBIfam" id="TIGR00413">
    <property type="entry name" value="rlpA"/>
    <property type="match status" value="1"/>
</dbReference>
<evidence type="ECO:0000256" key="3">
    <source>
        <dbReference type="HAMAP-Rule" id="MF_02071"/>
    </source>
</evidence>
<evidence type="ECO:0000256" key="2">
    <source>
        <dbReference type="ARBA" id="ARBA00023316"/>
    </source>
</evidence>
<sequence>MRLSKFILLATLFLFLFSCGTNYTPTYKNATVSWYGKPFHGRTTANGEKYNMHKLTAAHKKLPFGTKVLLINPENNKKVIVRINDRGPFVAGREFDLSKKAFSKLAPNQRGILKVRYKILK</sequence>
<protein>
    <recommendedName>
        <fullName evidence="3">Probable endolytic peptidoglycan transglycosylase RlpA</fullName>
        <ecNumber evidence="3">4.2.2.-</ecNumber>
    </recommendedName>
</protein>
<dbReference type="OrthoDB" id="9779128at2"/>
<gene>
    <name evidence="3" type="primary">rlpA</name>
    <name evidence="7" type="ORF">ETU09_07570</name>
</gene>
<dbReference type="InterPro" id="IPR009009">
    <property type="entry name" value="RlpA-like_DPBB"/>
</dbReference>
<keyword evidence="3" id="KW-0449">Lipoprotein</keyword>
<dbReference type="InterPro" id="IPR034718">
    <property type="entry name" value="RlpA"/>
</dbReference>
<keyword evidence="3" id="KW-0472">Membrane</keyword>
<keyword evidence="3" id="KW-0564">Palmitate</keyword>
<reference evidence="7 8" key="1">
    <citation type="submission" date="2019-02" db="EMBL/GenBank/DDBJ databases">
        <title>Apibacter muscae sp. nov.: a novel member of the house fly microbiota.</title>
        <authorList>
            <person name="Park R."/>
        </authorList>
    </citation>
    <scope>NUCLEOTIDE SEQUENCE [LARGE SCALE GENOMIC DNA]</scope>
    <source>
        <strain evidence="7 8">AL1</strain>
    </source>
</reference>
<dbReference type="GO" id="GO:0008932">
    <property type="term" value="F:lytic endotransglycosylase activity"/>
    <property type="evidence" value="ECO:0007669"/>
    <property type="project" value="UniProtKB-UniRule"/>
</dbReference>
<dbReference type="EMBL" id="SELH01000023">
    <property type="protein sequence ID" value="TWP27295.1"/>
    <property type="molecule type" value="Genomic_DNA"/>
</dbReference>
<dbReference type="RefSeq" id="WP_146292905.1">
    <property type="nucleotide sequence ID" value="NZ_SELH01000023.1"/>
</dbReference>
<dbReference type="PROSITE" id="PS51257">
    <property type="entry name" value="PROKAR_LIPOPROTEIN"/>
    <property type="match status" value="1"/>
</dbReference>
<comment type="subcellular location">
    <subcellularLocation>
        <location evidence="3">Cell membrane</location>
        <topology evidence="3">Lipid-anchor</topology>
    </subcellularLocation>
</comment>
<dbReference type="SUPFAM" id="SSF50685">
    <property type="entry name" value="Barwin-like endoglucanases"/>
    <property type="match status" value="1"/>
</dbReference>
<feature type="chain" id="PRO_5022275153" description="Probable endolytic peptidoglycan transglycosylase RlpA" evidence="5">
    <location>
        <begin position="24"/>
        <end position="121"/>
    </location>
</feature>
<accession>A0A563DAP8</accession>
<evidence type="ECO:0000256" key="5">
    <source>
        <dbReference type="SAM" id="SignalP"/>
    </source>
</evidence>
<dbReference type="Proteomes" id="UP000319499">
    <property type="component" value="Unassembled WGS sequence"/>
</dbReference>
<keyword evidence="8" id="KW-1185">Reference proteome</keyword>
<proteinExistence type="inferred from homology"/>
<keyword evidence="2 3" id="KW-0961">Cell wall biogenesis/degradation</keyword>
<dbReference type="PANTHER" id="PTHR34183">
    <property type="entry name" value="ENDOLYTIC PEPTIDOGLYCAN TRANSGLYCOSYLASE RLPA"/>
    <property type="match status" value="1"/>
</dbReference>
<dbReference type="GO" id="GO:0000270">
    <property type="term" value="P:peptidoglycan metabolic process"/>
    <property type="evidence" value="ECO:0007669"/>
    <property type="project" value="UniProtKB-UniRule"/>
</dbReference>
<name>A0A563DAP8_9FLAO</name>
<dbReference type="PANTHER" id="PTHR34183:SF1">
    <property type="entry name" value="ENDOLYTIC PEPTIDOGLYCAN TRANSGLYCOSYLASE RLPA"/>
    <property type="match status" value="1"/>
</dbReference>
<feature type="domain" description="RlpA-like protein double-psi beta-barrel" evidence="6">
    <location>
        <begin position="31"/>
        <end position="117"/>
    </location>
</feature>
<evidence type="ECO:0000259" key="6">
    <source>
        <dbReference type="Pfam" id="PF03330"/>
    </source>
</evidence>
<comment type="similarity">
    <text evidence="3 4">Belongs to the RlpA family.</text>
</comment>
<comment type="function">
    <text evidence="3">Lytic transglycosylase with a strong preference for naked glycan strands that lack stem peptides.</text>
</comment>
<dbReference type="HAMAP" id="MF_02071">
    <property type="entry name" value="RlpA"/>
    <property type="match status" value="1"/>
</dbReference>